<evidence type="ECO:0008006" key="4">
    <source>
        <dbReference type="Google" id="ProtNLM"/>
    </source>
</evidence>
<feature type="signal peptide" evidence="1">
    <location>
        <begin position="1"/>
        <end position="18"/>
    </location>
</feature>
<reference evidence="2" key="1">
    <citation type="submission" date="2023-03" db="EMBL/GenBank/DDBJ databases">
        <title>Massive genome expansion in bonnet fungi (Mycena s.s.) driven by repeated elements and novel gene families across ecological guilds.</title>
        <authorList>
            <consortium name="Lawrence Berkeley National Laboratory"/>
            <person name="Harder C.B."/>
            <person name="Miyauchi S."/>
            <person name="Viragh M."/>
            <person name="Kuo A."/>
            <person name="Thoen E."/>
            <person name="Andreopoulos B."/>
            <person name="Lu D."/>
            <person name="Skrede I."/>
            <person name="Drula E."/>
            <person name="Henrissat B."/>
            <person name="Morin E."/>
            <person name="Kohler A."/>
            <person name="Barry K."/>
            <person name="LaButti K."/>
            <person name="Morin E."/>
            <person name="Salamov A."/>
            <person name="Lipzen A."/>
            <person name="Mereny Z."/>
            <person name="Hegedus B."/>
            <person name="Baldrian P."/>
            <person name="Stursova M."/>
            <person name="Weitz H."/>
            <person name="Taylor A."/>
            <person name="Grigoriev I.V."/>
            <person name="Nagy L.G."/>
            <person name="Martin F."/>
            <person name="Kauserud H."/>
        </authorList>
    </citation>
    <scope>NUCLEOTIDE SEQUENCE</scope>
    <source>
        <strain evidence="2">CBHHK182m</strain>
    </source>
</reference>
<dbReference type="Proteomes" id="UP001215598">
    <property type="component" value="Unassembled WGS sequence"/>
</dbReference>
<evidence type="ECO:0000256" key="1">
    <source>
        <dbReference type="SAM" id="SignalP"/>
    </source>
</evidence>
<feature type="non-terminal residue" evidence="2">
    <location>
        <position position="147"/>
    </location>
</feature>
<gene>
    <name evidence="2" type="ORF">B0H16DRAFT_1899805</name>
</gene>
<protein>
    <recommendedName>
        <fullName evidence="4">Secreted protein</fullName>
    </recommendedName>
</protein>
<organism evidence="2 3">
    <name type="scientific">Mycena metata</name>
    <dbReference type="NCBI Taxonomy" id="1033252"/>
    <lineage>
        <taxon>Eukaryota</taxon>
        <taxon>Fungi</taxon>
        <taxon>Dikarya</taxon>
        <taxon>Basidiomycota</taxon>
        <taxon>Agaricomycotina</taxon>
        <taxon>Agaricomycetes</taxon>
        <taxon>Agaricomycetidae</taxon>
        <taxon>Agaricales</taxon>
        <taxon>Marasmiineae</taxon>
        <taxon>Mycenaceae</taxon>
        <taxon>Mycena</taxon>
    </lineage>
</organism>
<dbReference type="AlphaFoldDB" id="A0AAD7H6I8"/>
<evidence type="ECO:0000313" key="3">
    <source>
        <dbReference type="Proteomes" id="UP001215598"/>
    </source>
</evidence>
<feature type="chain" id="PRO_5042294952" description="Secreted protein" evidence="1">
    <location>
        <begin position="19"/>
        <end position="147"/>
    </location>
</feature>
<name>A0AAD7H6I8_9AGAR</name>
<keyword evidence="3" id="KW-1185">Reference proteome</keyword>
<accession>A0AAD7H6I8</accession>
<sequence length="147" mass="16314">MHPTVILLLSLAYVPSSSLKPNSNINNASCMLEDVGRNSGHSVPIFVAVDHRTSTPADDSNTCCGDLDRSIDPKRPAAHYNCYRARCVRAVSHVYYDDELVPQVQDRSRARCVRAAGYENYYHNNLAPKDCYGAYGVRTVCNGFDQV</sequence>
<comment type="caution">
    <text evidence="2">The sequence shown here is derived from an EMBL/GenBank/DDBJ whole genome shotgun (WGS) entry which is preliminary data.</text>
</comment>
<proteinExistence type="predicted"/>
<keyword evidence="1" id="KW-0732">Signal</keyword>
<dbReference type="EMBL" id="JARKIB010000358">
    <property type="protein sequence ID" value="KAJ7712763.1"/>
    <property type="molecule type" value="Genomic_DNA"/>
</dbReference>
<evidence type="ECO:0000313" key="2">
    <source>
        <dbReference type="EMBL" id="KAJ7712763.1"/>
    </source>
</evidence>